<gene>
    <name evidence="1" type="ORF">JOF33_001780</name>
</gene>
<proteinExistence type="predicted"/>
<protein>
    <submittedName>
        <fullName evidence="1">Methyltransferase</fullName>
    </submittedName>
</protein>
<dbReference type="GO" id="GO:0008168">
    <property type="term" value="F:methyltransferase activity"/>
    <property type="evidence" value="ECO:0007669"/>
    <property type="project" value="UniProtKB-KW"/>
</dbReference>
<dbReference type="EMBL" id="JAGINY010000001">
    <property type="protein sequence ID" value="MBP2333081.1"/>
    <property type="molecule type" value="Genomic_DNA"/>
</dbReference>
<dbReference type="Proteomes" id="UP001519305">
    <property type="component" value="Unassembled WGS sequence"/>
</dbReference>
<sequence length="76" mass="8150">MTTNPQILDGVWRIYTAVGEPVVHPSLLGSLRRGGWVQMSGPIRLTEKGRQLVQSLEAAHTKCGMPLPAGRTGGDV</sequence>
<accession>A0ABS4U973</accession>
<reference evidence="1 2" key="1">
    <citation type="submission" date="2021-03" db="EMBL/GenBank/DDBJ databases">
        <title>Sequencing the genomes of 1000 actinobacteria strains.</title>
        <authorList>
            <person name="Klenk H.-P."/>
        </authorList>
    </citation>
    <scope>NUCLEOTIDE SEQUENCE [LARGE SCALE GENOMIC DNA]</scope>
    <source>
        <strain evidence="1 2">DSM 44506</strain>
    </source>
</reference>
<organism evidence="1 2">
    <name type="scientific">Corynebacterium freneyi</name>
    <dbReference type="NCBI Taxonomy" id="134034"/>
    <lineage>
        <taxon>Bacteria</taxon>
        <taxon>Bacillati</taxon>
        <taxon>Actinomycetota</taxon>
        <taxon>Actinomycetes</taxon>
        <taxon>Mycobacteriales</taxon>
        <taxon>Corynebacteriaceae</taxon>
        <taxon>Corynebacterium</taxon>
    </lineage>
</organism>
<name>A0ABS4U973_9CORY</name>
<comment type="caution">
    <text evidence="1">The sequence shown here is derived from an EMBL/GenBank/DDBJ whole genome shotgun (WGS) entry which is preliminary data.</text>
</comment>
<evidence type="ECO:0000313" key="1">
    <source>
        <dbReference type="EMBL" id="MBP2333081.1"/>
    </source>
</evidence>
<dbReference type="GO" id="GO:0032259">
    <property type="term" value="P:methylation"/>
    <property type="evidence" value="ECO:0007669"/>
    <property type="project" value="UniProtKB-KW"/>
</dbReference>
<keyword evidence="1" id="KW-0808">Transferase</keyword>
<keyword evidence="1" id="KW-0489">Methyltransferase</keyword>
<evidence type="ECO:0000313" key="2">
    <source>
        <dbReference type="Proteomes" id="UP001519305"/>
    </source>
</evidence>
<keyword evidence="2" id="KW-1185">Reference proteome</keyword>
<dbReference type="RefSeq" id="WP_209653664.1">
    <property type="nucleotide sequence ID" value="NZ_CP047357.1"/>
</dbReference>